<feature type="domain" description="Glycosyl hydrolases family 2 sugar binding" evidence="6">
    <location>
        <begin position="31"/>
        <end position="133"/>
    </location>
</feature>
<dbReference type="EC" id="3.2.1.23" evidence="8"/>
<feature type="domain" description="Glycoside hydrolase family 2 catalytic" evidence="5">
    <location>
        <begin position="233"/>
        <end position="409"/>
    </location>
</feature>
<dbReference type="GO" id="GO:0005975">
    <property type="term" value="P:carbohydrate metabolic process"/>
    <property type="evidence" value="ECO:0007669"/>
    <property type="project" value="InterPro"/>
</dbReference>
<organism evidence="8 9">
    <name type="scientific">Streptococcus mitis</name>
    <dbReference type="NCBI Taxonomy" id="28037"/>
    <lineage>
        <taxon>Bacteria</taxon>
        <taxon>Bacillati</taxon>
        <taxon>Bacillota</taxon>
        <taxon>Bacilli</taxon>
        <taxon>Lactobacillales</taxon>
        <taxon>Streptococcaceae</taxon>
        <taxon>Streptococcus</taxon>
        <taxon>Streptococcus mitis group</taxon>
    </lineage>
</organism>
<comment type="caution">
    <text evidence="8">The sequence shown here is derived from an EMBL/GenBank/DDBJ whole genome shotgun (WGS) entry which is preliminary data.</text>
</comment>
<evidence type="ECO:0000313" key="9">
    <source>
        <dbReference type="Proteomes" id="UP000267870"/>
    </source>
</evidence>
<comment type="similarity">
    <text evidence="1">Belongs to the glycosyl hydrolase 2 family.</text>
</comment>
<dbReference type="SUPFAM" id="SSF49785">
    <property type="entry name" value="Galactose-binding domain-like"/>
    <property type="match status" value="1"/>
</dbReference>
<evidence type="ECO:0000256" key="2">
    <source>
        <dbReference type="ARBA" id="ARBA00022801"/>
    </source>
</evidence>
<dbReference type="InterPro" id="IPR036156">
    <property type="entry name" value="Beta-gal/glucu_dom_sf"/>
</dbReference>
<dbReference type="InterPro" id="IPR006103">
    <property type="entry name" value="Glyco_hydro_2_cat"/>
</dbReference>
<dbReference type="AlphaFoldDB" id="A0A3R9KSR9"/>
<dbReference type="PANTHER" id="PTHR42732">
    <property type="entry name" value="BETA-GALACTOSIDASE"/>
    <property type="match status" value="1"/>
</dbReference>
<evidence type="ECO:0000259" key="7">
    <source>
        <dbReference type="Pfam" id="PF16355"/>
    </source>
</evidence>
<evidence type="ECO:0000256" key="3">
    <source>
        <dbReference type="ARBA" id="ARBA00023295"/>
    </source>
</evidence>
<proteinExistence type="inferred from homology"/>
<keyword evidence="3 8" id="KW-0326">Glycosidase</keyword>
<feature type="domain" description="DUF4982" evidence="7">
    <location>
        <begin position="586"/>
        <end position="631"/>
    </location>
</feature>
<dbReference type="InterPro" id="IPR051913">
    <property type="entry name" value="GH2_Domain-Containing"/>
</dbReference>
<gene>
    <name evidence="8" type="primary">lacZ_2</name>
    <name evidence="8" type="ORF">D8845_04720</name>
</gene>
<dbReference type="Pfam" id="PF02836">
    <property type="entry name" value="Glyco_hydro_2_C"/>
    <property type="match status" value="1"/>
</dbReference>
<dbReference type="InterPro" id="IPR032311">
    <property type="entry name" value="DUF4982"/>
</dbReference>
<accession>A0A3R9KSR9</accession>
<dbReference type="Pfam" id="PF00703">
    <property type="entry name" value="Glyco_hydro_2"/>
    <property type="match status" value="1"/>
</dbReference>
<dbReference type="InterPro" id="IPR017853">
    <property type="entry name" value="GH"/>
</dbReference>
<dbReference type="Proteomes" id="UP000267870">
    <property type="component" value="Unassembled WGS sequence"/>
</dbReference>
<evidence type="ECO:0000259" key="5">
    <source>
        <dbReference type="Pfam" id="PF02836"/>
    </source>
</evidence>
<dbReference type="InterPro" id="IPR006104">
    <property type="entry name" value="Glyco_hydro_2_N"/>
</dbReference>
<evidence type="ECO:0000313" key="8">
    <source>
        <dbReference type="EMBL" id="RSI93172.1"/>
    </source>
</evidence>
<evidence type="ECO:0000259" key="6">
    <source>
        <dbReference type="Pfam" id="PF02837"/>
    </source>
</evidence>
<dbReference type="Pfam" id="PF02837">
    <property type="entry name" value="Glyco_hydro_2_N"/>
    <property type="match status" value="1"/>
</dbReference>
<dbReference type="InterPro" id="IPR013783">
    <property type="entry name" value="Ig-like_fold"/>
</dbReference>
<protein>
    <submittedName>
        <fullName evidence="8">Beta-galactosidase</fullName>
        <ecNumber evidence="8">3.2.1.23</ecNumber>
    </submittedName>
</protein>
<reference evidence="8 9" key="1">
    <citation type="submission" date="2018-11" db="EMBL/GenBank/DDBJ databases">
        <title>Species Designations Belie Phenotypic and Genotypic Heterogeneity in Oral Streptococci.</title>
        <authorList>
            <person name="Velsko I."/>
        </authorList>
    </citation>
    <scope>NUCLEOTIDE SEQUENCE [LARGE SCALE GENOMIC DNA]</scope>
    <source>
        <strain evidence="8 9">BCC55</strain>
    </source>
</reference>
<evidence type="ECO:0000256" key="1">
    <source>
        <dbReference type="ARBA" id="ARBA00007401"/>
    </source>
</evidence>
<dbReference type="SUPFAM" id="SSF49303">
    <property type="entry name" value="beta-Galactosidase/glucuronidase domain"/>
    <property type="match status" value="1"/>
</dbReference>
<keyword evidence="2 8" id="KW-0378">Hydrolase</keyword>
<dbReference type="EMBL" id="RJNZ01000004">
    <property type="protein sequence ID" value="RSI93172.1"/>
    <property type="molecule type" value="Genomic_DNA"/>
</dbReference>
<dbReference type="Gene3D" id="2.60.120.260">
    <property type="entry name" value="Galactose-binding domain-like"/>
    <property type="match status" value="1"/>
</dbReference>
<dbReference type="Gene3D" id="3.20.20.80">
    <property type="entry name" value="Glycosidases"/>
    <property type="match status" value="1"/>
</dbReference>
<dbReference type="GO" id="GO:0004565">
    <property type="term" value="F:beta-galactosidase activity"/>
    <property type="evidence" value="ECO:0007669"/>
    <property type="project" value="UniProtKB-EC"/>
</dbReference>
<dbReference type="PANTHER" id="PTHR42732:SF1">
    <property type="entry name" value="BETA-MANNOSIDASE"/>
    <property type="match status" value="1"/>
</dbReference>
<dbReference type="SUPFAM" id="SSF51445">
    <property type="entry name" value="(Trans)glycosidases"/>
    <property type="match status" value="1"/>
</dbReference>
<dbReference type="Pfam" id="PF16355">
    <property type="entry name" value="DUF4982"/>
    <property type="match status" value="1"/>
</dbReference>
<dbReference type="InterPro" id="IPR008979">
    <property type="entry name" value="Galactose-bd-like_sf"/>
</dbReference>
<dbReference type="InterPro" id="IPR006102">
    <property type="entry name" value="Ig-like_GH2"/>
</dbReference>
<name>A0A3R9KSR9_STRMT</name>
<evidence type="ECO:0000259" key="4">
    <source>
        <dbReference type="Pfam" id="PF00703"/>
    </source>
</evidence>
<sequence>MRREEVLRNHWFFSQEVGKEDALASDFQRENWQAIQVPHDWSIYNDFDQYSPAQNEGGQLNGGQAWYQTQFYLEEDASLVSVRLLFDGVYMNAQVYINGQVLGYYPSGYTPFSYDITPYLRNDGTANQLAVFVETQLESKISNDGSQSVSVYLEQSIWYDGQQLSDWQATDSLVIESGDKYSFQQAISIFQPLLWDIDHPHIYQLKTRLYKNGILVDEEEETFGYRYMDWQADKGFFLNGRWLKIHGVCLHHDYGALGAVENRSAAERRLRQMKEMGVNAIRITHNPASSILLDVAAKMGLLIQEEAFDTWYGGKKEYDYGRFFEEEATHPEAKAGDFWSDYDLRTMIERGKNNPAIFMWSLGNEVSEANGDAHSLKTIKRLLERVKEVDDSRFVTMGMDQFRFGDGSGGHEKIADLLDVVGLNYSEDNIDGIRKRHPRWRLYGSETSSATRTRDGYFRPAKEWVGDNRRVRNFEQSDYGNDRVPWGKTATASWTADRNRLDYAGQFIWTGVDYIGEPTPWHNQNDTPVKSSYFGIVDTAGIPKNDYYLYQSQWLDLDQHPMVHILPHWNWEIHKSYQQVVDKYGDIPVRVYSNASSVELFLNGKSQGRKTFQEKWTSDGRKYQEGDSPVIGFYPQTVDNPVDKVGNSEVIWETSCSAYAIITQGVLHCLSAGDVDIRASYQGKTYQTHLQITENISLMQAVFVRPLRLYTDKRTYPQFPSSVLVDSESGRVKRVILNYFQKATLSIVC</sequence>
<feature type="domain" description="Glycoside hydrolase family 2 immunoglobulin-like beta-sandwich" evidence="4">
    <location>
        <begin position="134"/>
        <end position="226"/>
    </location>
</feature>
<dbReference type="Gene3D" id="2.60.40.10">
    <property type="entry name" value="Immunoglobulins"/>
    <property type="match status" value="1"/>
</dbReference>